<dbReference type="GO" id="GO:0003677">
    <property type="term" value="F:DNA binding"/>
    <property type="evidence" value="ECO:0007669"/>
    <property type="project" value="InterPro"/>
</dbReference>
<dbReference type="SMART" id="SM00595">
    <property type="entry name" value="MADF"/>
    <property type="match status" value="1"/>
</dbReference>
<keyword evidence="6" id="KW-1185">Reference proteome</keyword>
<evidence type="ECO:0008006" key="7">
    <source>
        <dbReference type="Google" id="ProtNLM"/>
    </source>
</evidence>
<dbReference type="PROSITE" id="PS51031">
    <property type="entry name" value="BESS"/>
    <property type="match status" value="1"/>
</dbReference>
<dbReference type="Proteomes" id="UP000887116">
    <property type="component" value="Unassembled WGS sequence"/>
</dbReference>
<evidence type="ECO:0000259" key="4">
    <source>
        <dbReference type="PROSITE" id="PS51031"/>
    </source>
</evidence>
<evidence type="ECO:0000259" key="3">
    <source>
        <dbReference type="PROSITE" id="PS51029"/>
    </source>
</evidence>
<sequence>MEKGGIHNEKLIREVYKHRSLWDQKSLDYLSRTLKAKEWETVAQEMDCTVEEVKNRWKILKDSFNREVRNMAKNGNHSSRWAHFESMSFLLKGTNSLLLPSAYLSQSLIEMDSQNTISVSCDNEFSENSLASPEEDTESVSSQKKKMKLNYTSPNSSMEISNSSPYQNNSQIDWNGSNSLRHEHGNEDYYFLLSLLPSFERMSPRQKMLVKIKMMQDVYDAAYGNSSSDLGSSVCAIDNCISAVSSGS</sequence>
<feature type="domain" description="MADF" evidence="3">
    <location>
        <begin position="10"/>
        <end position="95"/>
    </location>
</feature>
<feature type="region of interest" description="Disordered" evidence="2">
    <location>
        <begin position="126"/>
        <end position="168"/>
    </location>
</feature>
<dbReference type="InterPro" id="IPR039353">
    <property type="entry name" value="TF_Adf1"/>
</dbReference>
<dbReference type="Pfam" id="PF10545">
    <property type="entry name" value="MADF_DNA_bdg"/>
    <property type="match status" value="1"/>
</dbReference>
<evidence type="ECO:0000256" key="1">
    <source>
        <dbReference type="PROSITE-ProRule" id="PRU00371"/>
    </source>
</evidence>
<dbReference type="InterPro" id="IPR006578">
    <property type="entry name" value="MADF-dom"/>
</dbReference>
<comment type="subcellular location">
    <subcellularLocation>
        <location evidence="1">Nucleus</location>
    </subcellularLocation>
</comment>
<evidence type="ECO:0000256" key="2">
    <source>
        <dbReference type="SAM" id="MobiDB-lite"/>
    </source>
</evidence>
<dbReference type="PROSITE" id="PS51029">
    <property type="entry name" value="MADF"/>
    <property type="match status" value="1"/>
</dbReference>
<keyword evidence="1" id="KW-0539">Nucleus</keyword>
<comment type="caution">
    <text evidence="5">The sequence shown here is derived from an EMBL/GenBank/DDBJ whole genome shotgun (WGS) entry which is preliminary data.</text>
</comment>
<dbReference type="PANTHER" id="PTHR12243">
    <property type="entry name" value="MADF DOMAIN TRANSCRIPTION FACTOR"/>
    <property type="match status" value="1"/>
</dbReference>
<dbReference type="GO" id="GO:0006357">
    <property type="term" value="P:regulation of transcription by RNA polymerase II"/>
    <property type="evidence" value="ECO:0007669"/>
    <property type="project" value="TreeGrafter"/>
</dbReference>
<name>A0A8X6ICT2_TRICU</name>
<dbReference type="PANTHER" id="PTHR12243:SF67">
    <property type="entry name" value="COREPRESSOR OF PANGOLIN, ISOFORM A-RELATED"/>
    <property type="match status" value="1"/>
</dbReference>
<reference evidence="5" key="1">
    <citation type="submission" date="2020-07" db="EMBL/GenBank/DDBJ databases">
        <title>Multicomponent nature underlies the extraordinary mechanical properties of spider dragline silk.</title>
        <authorList>
            <person name="Kono N."/>
            <person name="Nakamura H."/>
            <person name="Mori M."/>
            <person name="Yoshida Y."/>
            <person name="Ohtoshi R."/>
            <person name="Malay A.D."/>
            <person name="Moran D.A.P."/>
            <person name="Tomita M."/>
            <person name="Numata K."/>
            <person name="Arakawa K."/>
        </authorList>
    </citation>
    <scope>NUCLEOTIDE SEQUENCE</scope>
</reference>
<gene>
    <name evidence="5" type="primary">AVEN_81112_1</name>
    <name evidence="5" type="ORF">TNCT_166141</name>
</gene>
<proteinExistence type="predicted"/>
<evidence type="ECO:0000313" key="5">
    <source>
        <dbReference type="EMBL" id="GFR02340.1"/>
    </source>
</evidence>
<dbReference type="EMBL" id="BMAO01005585">
    <property type="protein sequence ID" value="GFR02340.1"/>
    <property type="molecule type" value="Genomic_DNA"/>
</dbReference>
<protein>
    <recommendedName>
        <fullName evidence="7">Transcription factor Adf-1</fullName>
    </recommendedName>
</protein>
<dbReference type="Pfam" id="PF02944">
    <property type="entry name" value="BESS"/>
    <property type="match status" value="1"/>
</dbReference>
<organism evidence="5 6">
    <name type="scientific">Trichonephila clavata</name>
    <name type="common">Joro spider</name>
    <name type="synonym">Nephila clavata</name>
    <dbReference type="NCBI Taxonomy" id="2740835"/>
    <lineage>
        <taxon>Eukaryota</taxon>
        <taxon>Metazoa</taxon>
        <taxon>Ecdysozoa</taxon>
        <taxon>Arthropoda</taxon>
        <taxon>Chelicerata</taxon>
        <taxon>Arachnida</taxon>
        <taxon>Araneae</taxon>
        <taxon>Araneomorphae</taxon>
        <taxon>Entelegynae</taxon>
        <taxon>Araneoidea</taxon>
        <taxon>Nephilidae</taxon>
        <taxon>Trichonephila</taxon>
    </lineage>
</organism>
<dbReference type="GO" id="GO:0005667">
    <property type="term" value="C:transcription regulator complex"/>
    <property type="evidence" value="ECO:0007669"/>
    <property type="project" value="TreeGrafter"/>
</dbReference>
<dbReference type="AlphaFoldDB" id="A0A8X6ICT2"/>
<dbReference type="OrthoDB" id="5984255at2759"/>
<evidence type="ECO:0000313" key="6">
    <source>
        <dbReference type="Proteomes" id="UP000887116"/>
    </source>
</evidence>
<accession>A0A8X6ICT2</accession>
<feature type="domain" description="BESS" evidence="4">
    <location>
        <begin position="185"/>
        <end position="224"/>
    </location>
</feature>
<dbReference type="InterPro" id="IPR004210">
    <property type="entry name" value="BESS_motif"/>
</dbReference>
<dbReference type="GO" id="GO:0005634">
    <property type="term" value="C:nucleus"/>
    <property type="evidence" value="ECO:0007669"/>
    <property type="project" value="UniProtKB-SubCell"/>
</dbReference>
<feature type="compositionally biased region" description="Low complexity" evidence="2">
    <location>
        <begin position="153"/>
        <end position="165"/>
    </location>
</feature>